<dbReference type="InterPro" id="IPR014476">
    <property type="entry name" value="AHL15-29"/>
</dbReference>
<evidence type="ECO:0000313" key="2">
    <source>
        <dbReference type="Proteomes" id="UP000467840"/>
    </source>
</evidence>
<accession>A0A6A6KJK7</accession>
<keyword evidence="2" id="KW-1185">Reference proteome</keyword>
<protein>
    <recommendedName>
        <fullName evidence="3">PPC domain-containing protein</fullName>
    </recommendedName>
</protein>
<gene>
    <name evidence="1" type="ORF">GH714_023205</name>
</gene>
<dbReference type="PANTHER" id="PTHR31100:SF63">
    <property type="entry name" value="AT-HOOK MOTIF NUCLEAR-LOCALIZED PROTEIN"/>
    <property type="match status" value="1"/>
</dbReference>
<proteinExistence type="predicted"/>
<dbReference type="AlphaFoldDB" id="A0A6A6KJK7"/>
<dbReference type="EMBL" id="JAAGAX010000016">
    <property type="protein sequence ID" value="KAF2288977.1"/>
    <property type="molecule type" value="Genomic_DNA"/>
</dbReference>
<reference evidence="1 2" key="1">
    <citation type="journal article" date="2020" name="Mol. Plant">
        <title>The Chromosome-Based Rubber Tree Genome Provides New Insights into Spurge Genome Evolution and Rubber Biosynthesis.</title>
        <authorList>
            <person name="Liu J."/>
            <person name="Shi C."/>
            <person name="Shi C.C."/>
            <person name="Li W."/>
            <person name="Zhang Q.J."/>
            <person name="Zhang Y."/>
            <person name="Li K."/>
            <person name="Lu H.F."/>
            <person name="Shi C."/>
            <person name="Zhu S.T."/>
            <person name="Xiao Z.Y."/>
            <person name="Nan H."/>
            <person name="Yue Y."/>
            <person name="Zhu X.G."/>
            <person name="Wu Y."/>
            <person name="Hong X.N."/>
            <person name="Fan G.Y."/>
            <person name="Tong Y."/>
            <person name="Zhang D."/>
            <person name="Mao C.L."/>
            <person name="Liu Y.L."/>
            <person name="Hao S.J."/>
            <person name="Liu W.Q."/>
            <person name="Lv M.Q."/>
            <person name="Zhang H.B."/>
            <person name="Liu Y."/>
            <person name="Hu-Tang G.R."/>
            <person name="Wang J.P."/>
            <person name="Wang J.H."/>
            <person name="Sun Y.H."/>
            <person name="Ni S.B."/>
            <person name="Chen W.B."/>
            <person name="Zhang X.C."/>
            <person name="Jiao Y.N."/>
            <person name="Eichler E.E."/>
            <person name="Li G.H."/>
            <person name="Liu X."/>
            <person name="Gao L.Z."/>
        </authorList>
    </citation>
    <scope>NUCLEOTIDE SEQUENCE [LARGE SCALE GENOMIC DNA]</scope>
    <source>
        <strain evidence="2">cv. GT1</strain>
        <tissue evidence="1">Leaf</tissue>
    </source>
</reference>
<dbReference type="GO" id="GO:0005634">
    <property type="term" value="C:nucleus"/>
    <property type="evidence" value="ECO:0007669"/>
    <property type="project" value="TreeGrafter"/>
</dbReference>
<evidence type="ECO:0000313" key="1">
    <source>
        <dbReference type="EMBL" id="KAF2288977.1"/>
    </source>
</evidence>
<dbReference type="SUPFAM" id="SSF117856">
    <property type="entry name" value="AF0104/ALDC/Ptd012-like"/>
    <property type="match status" value="1"/>
</dbReference>
<sequence>MASGTQTSCKPPFKFTVSNGGELQWAQGQVLGGIVAGKVLAANLVVVVATTFLNPTFHRLPSDNDEAMETKSSCCGPANESCVSYGMSMTVYGVANPAAINCQVSPDIMRWGPPPRPYTKQKFKRVAKDFGCKFDLIGRPSFSFGFALSGTFGRPIMAQGLNSLRKFPFTFSRAKLLMSFKNIFMQLRCVDMATEVEP</sequence>
<evidence type="ECO:0008006" key="3">
    <source>
        <dbReference type="Google" id="ProtNLM"/>
    </source>
</evidence>
<dbReference type="PANTHER" id="PTHR31100">
    <property type="entry name" value="AT-HOOK MOTIF NUCLEAR-LOCALIZED PROTEIN 15"/>
    <property type="match status" value="1"/>
</dbReference>
<dbReference type="GO" id="GO:0003700">
    <property type="term" value="F:DNA-binding transcription factor activity"/>
    <property type="evidence" value="ECO:0007669"/>
    <property type="project" value="TreeGrafter"/>
</dbReference>
<organism evidence="1 2">
    <name type="scientific">Hevea brasiliensis</name>
    <name type="common">Para rubber tree</name>
    <name type="synonym">Siphonia brasiliensis</name>
    <dbReference type="NCBI Taxonomy" id="3981"/>
    <lineage>
        <taxon>Eukaryota</taxon>
        <taxon>Viridiplantae</taxon>
        <taxon>Streptophyta</taxon>
        <taxon>Embryophyta</taxon>
        <taxon>Tracheophyta</taxon>
        <taxon>Spermatophyta</taxon>
        <taxon>Magnoliopsida</taxon>
        <taxon>eudicotyledons</taxon>
        <taxon>Gunneridae</taxon>
        <taxon>Pentapetalae</taxon>
        <taxon>rosids</taxon>
        <taxon>fabids</taxon>
        <taxon>Malpighiales</taxon>
        <taxon>Euphorbiaceae</taxon>
        <taxon>Crotonoideae</taxon>
        <taxon>Micrandreae</taxon>
        <taxon>Hevea</taxon>
    </lineage>
</organism>
<comment type="caution">
    <text evidence="1">The sequence shown here is derived from an EMBL/GenBank/DDBJ whole genome shotgun (WGS) entry which is preliminary data.</text>
</comment>
<dbReference type="Proteomes" id="UP000467840">
    <property type="component" value="Chromosome 8"/>
</dbReference>
<dbReference type="GO" id="GO:0003680">
    <property type="term" value="F:minor groove of adenine-thymine-rich DNA binding"/>
    <property type="evidence" value="ECO:0007669"/>
    <property type="project" value="InterPro"/>
</dbReference>
<name>A0A6A6KJK7_HEVBR</name>